<evidence type="ECO:0000313" key="7">
    <source>
        <dbReference type="EMBL" id="KAF1918370.1"/>
    </source>
</evidence>
<name>A0A6A5QU93_AMPQU</name>
<gene>
    <name evidence="7" type="ORF">BDU57DRAFT_515096</name>
</gene>
<dbReference type="Pfam" id="PF13639">
    <property type="entry name" value="zf-RING_2"/>
    <property type="match status" value="1"/>
</dbReference>
<dbReference type="GO" id="GO:0016567">
    <property type="term" value="P:protein ubiquitination"/>
    <property type="evidence" value="ECO:0007669"/>
    <property type="project" value="TreeGrafter"/>
</dbReference>
<dbReference type="InterPro" id="IPR001841">
    <property type="entry name" value="Znf_RING"/>
</dbReference>
<feature type="compositionally biased region" description="Basic and acidic residues" evidence="5">
    <location>
        <begin position="204"/>
        <end position="214"/>
    </location>
</feature>
<feature type="region of interest" description="Disordered" evidence="5">
    <location>
        <begin position="106"/>
        <end position="125"/>
    </location>
</feature>
<keyword evidence="2 4" id="KW-0863">Zinc-finger</keyword>
<accession>A0A6A5QU93</accession>
<evidence type="ECO:0000256" key="1">
    <source>
        <dbReference type="ARBA" id="ARBA00022723"/>
    </source>
</evidence>
<evidence type="ECO:0000256" key="5">
    <source>
        <dbReference type="SAM" id="MobiDB-lite"/>
    </source>
</evidence>
<evidence type="ECO:0000256" key="2">
    <source>
        <dbReference type="ARBA" id="ARBA00022771"/>
    </source>
</evidence>
<dbReference type="OrthoDB" id="8062037at2759"/>
<proteinExistence type="predicted"/>
<dbReference type="AlphaFoldDB" id="A0A6A5QU93"/>
<dbReference type="SUPFAM" id="SSF57850">
    <property type="entry name" value="RING/U-box"/>
    <property type="match status" value="1"/>
</dbReference>
<reference evidence="7" key="1">
    <citation type="journal article" date="2020" name="Stud. Mycol.">
        <title>101 Dothideomycetes genomes: a test case for predicting lifestyles and emergence of pathogens.</title>
        <authorList>
            <person name="Haridas S."/>
            <person name="Albert R."/>
            <person name="Binder M."/>
            <person name="Bloem J."/>
            <person name="Labutti K."/>
            <person name="Salamov A."/>
            <person name="Andreopoulos B."/>
            <person name="Baker S."/>
            <person name="Barry K."/>
            <person name="Bills G."/>
            <person name="Bluhm B."/>
            <person name="Cannon C."/>
            <person name="Castanera R."/>
            <person name="Culley D."/>
            <person name="Daum C."/>
            <person name="Ezra D."/>
            <person name="Gonzalez J."/>
            <person name="Henrissat B."/>
            <person name="Kuo A."/>
            <person name="Liang C."/>
            <person name="Lipzen A."/>
            <person name="Lutzoni F."/>
            <person name="Magnuson J."/>
            <person name="Mondo S."/>
            <person name="Nolan M."/>
            <person name="Ohm R."/>
            <person name="Pangilinan J."/>
            <person name="Park H.-J."/>
            <person name="Ramirez L."/>
            <person name="Alfaro M."/>
            <person name="Sun H."/>
            <person name="Tritt A."/>
            <person name="Yoshinaga Y."/>
            <person name="Zwiers L.-H."/>
            <person name="Turgeon B."/>
            <person name="Goodwin S."/>
            <person name="Spatafora J."/>
            <person name="Crous P."/>
            <person name="Grigoriev I."/>
        </authorList>
    </citation>
    <scope>NUCLEOTIDE SEQUENCE</scope>
    <source>
        <strain evidence="7">HMLAC05119</strain>
    </source>
</reference>
<evidence type="ECO:0000256" key="3">
    <source>
        <dbReference type="ARBA" id="ARBA00022833"/>
    </source>
</evidence>
<keyword evidence="3" id="KW-0862">Zinc</keyword>
<dbReference type="PROSITE" id="PS50089">
    <property type="entry name" value="ZF_RING_2"/>
    <property type="match status" value="1"/>
</dbReference>
<dbReference type="PANTHER" id="PTHR45969:SF69">
    <property type="entry name" value="FINGER DOMAIN PROTEIN, PUTATIVE (AFU_ORTHOLOGUE AFUA_3G12190)-RELATED"/>
    <property type="match status" value="1"/>
</dbReference>
<dbReference type="SMART" id="SM00184">
    <property type="entry name" value="RING"/>
    <property type="match status" value="1"/>
</dbReference>
<organism evidence="7 8">
    <name type="scientific">Ampelomyces quisqualis</name>
    <name type="common">Powdery mildew agent</name>
    <dbReference type="NCBI Taxonomy" id="50730"/>
    <lineage>
        <taxon>Eukaryota</taxon>
        <taxon>Fungi</taxon>
        <taxon>Dikarya</taxon>
        <taxon>Ascomycota</taxon>
        <taxon>Pezizomycotina</taxon>
        <taxon>Dothideomycetes</taxon>
        <taxon>Pleosporomycetidae</taxon>
        <taxon>Pleosporales</taxon>
        <taxon>Pleosporineae</taxon>
        <taxon>Phaeosphaeriaceae</taxon>
        <taxon>Ampelomyces</taxon>
    </lineage>
</organism>
<feature type="region of interest" description="Disordered" evidence="5">
    <location>
        <begin position="138"/>
        <end position="214"/>
    </location>
</feature>
<sequence>MSSTPDRRALRSRPEFLMTGIIPLLASASHTADICPICHDLLERDAVRMVGCRHTYHCTCLVPWLQGSDRCNRTCPTCRKELYTETPEAARPPAHGSIATHIDHTTNQQPHIHPPPTTNSEQDGITADDLERRQQRERLERRQRHQRERDAQHERHRRERRQQRERQRLAGPVHPAVQRSRGHHHVEPAPPDARAQRLARRNRRREDGERGALR</sequence>
<dbReference type="InterPro" id="IPR013083">
    <property type="entry name" value="Znf_RING/FYVE/PHD"/>
</dbReference>
<dbReference type="GO" id="GO:0061630">
    <property type="term" value="F:ubiquitin protein ligase activity"/>
    <property type="evidence" value="ECO:0007669"/>
    <property type="project" value="TreeGrafter"/>
</dbReference>
<feature type="domain" description="RING-type" evidence="6">
    <location>
        <begin position="35"/>
        <end position="79"/>
    </location>
</feature>
<dbReference type="Gene3D" id="3.30.40.10">
    <property type="entry name" value="Zinc/RING finger domain, C3HC4 (zinc finger)"/>
    <property type="match status" value="1"/>
</dbReference>
<evidence type="ECO:0000256" key="4">
    <source>
        <dbReference type="PROSITE-ProRule" id="PRU00175"/>
    </source>
</evidence>
<keyword evidence="1" id="KW-0479">Metal-binding</keyword>
<evidence type="ECO:0000313" key="8">
    <source>
        <dbReference type="Proteomes" id="UP000800096"/>
    </source>
</evidence>
<dbReference type="Proteomes" id="UP000800096">
    <property type="component" value="Unassembled WGS sequence"/>
</dbReference>
<dbReference type="PANTHER" id="PTHR45969">
    <property type="entry name" value="RING ZINC FINGER PROTEIN-RELATED"/>
    <property type="match status" value="1"/>
</dbReference>
<protein>
    <recommendedName>
        <fullName evidence="6">RING-type domain-containing protein</fullName>
    </recommendedName>
</protein>
<keyword evidence="8" id="KW-1185">Reference proteome</keyword>
<dbReference type="GO" id="GO:0008270">
    <property type="term" value="F:zinc ion binding"/>
    <property type="evidence" value="ECO:0007669"/>
    <property type="project" value="UniProtKB-KW"/>
</dbReference>
<evidence type="ECO:0000259" key="6">
    <source>
        <dbReference type="PROSITE" id="PS50089"/>
    </source>
</evidence>
<dbReference type="EMBL" id="ML979134">
    <property type="protein sequence ID" value="KAF1918370.1"/>
    <property type="molecule type" value="Genomic_DNA"/>
</dbReference>